<evidence type="ECO:0000313" key="1">
    <source>
        <dbReference type="EMBL" id="PVU76295.1"/>
    </source>
</evidence>
<gene>
    <name evidence="1" type="ORF">DDW13_03585</name>
</gene>
<protein>
    <submittedName>
        <fullName evidence="1">Uncharacterized protein</fullName>
    </submittedName>
</protein>
<dbReference type="Proteomes" id="UP000245638">
    <property type="component" value="Unassembled WGS sequence"/>
</dbReference>
<reference evidence="1 2" key="1">
    <citation type="journal article" date="2015" name="Appl. Environ. Microbiol.">
        <title>Nanoarchaeota, Their Sulfolobales Host, and Nanoarchaeota Virus Distribution across Yellowstone National Park Hot Springs.</title>
        <authorList>
            <person name="Munson-McGee J.H."/>
            <person name="Field E.K."/>
            <person name="Bateson M."/>
            <person name="Rooney C."/>
            <person name="Stepanauskas R."/>
            <person name="Young M.J."/>
        </authorList>
    </citation>
    <scope>NUCLEOTIDE SEQUENCE [LARGE SCALE GENOMIC DNA]</scope>
    <source>
        <strain evidence="1">SCGC AC-742_N10</strain>
    </source>
</reference>
<evidence type="ECO:0000313" key="2">
    <source>
        <dbReference type="Proteomes" id="UP000245638"/>
    </source>
</evidence>
<dbReference type="AlphaFoldDB" id="A0A2T9X8D5"/>
<dbReference type="EMBL" id="QEFD01000111">
    <property type="protein sequence ID" value="PVU76295.1"/>
    <property type="molecule type" value="Genomic_DNA"/>
</dbReference>
<sequence length="201" mass="22812">MSEISASGFTGYFTVRLNNEPDLYAMAGRLAGLGYSVCQIRLSGATGYVIIPLEDGSFAKKNFADIYYQPRTFTVVSHEFGNFQLSAGELVRALRESGNIGVDYAELNVNYEKNFDLNLPKIEDWDVRGFNISKGRVEDRNYTLVSFTRINDANPRFLISIYYRGSYEEISKTVQSLRAEMESINAFIIKIFKDGKSLIQW</sequence>
<accession>A0A2T9X8D5</accession>
<proteinExistence type="predicted"/>
<name>A0A2T9X8D5_9CREN</name>
<comment type="caution">
    <text evidence="1">The sequence shown here is derived from an EMBL/GenBank/DDBJ whole genome shotgun (WGS) entry which is preliminary data.</text>
</comment>
<organism evidence="1 2">
    <name type="scientific">Acidianus hospitalis</name>
    <dbReference type="NCBI Taxonomy" id="563177"/>
    <lineage>
        <taxon>Archaea</taxon>
        <taxon>Thermoproteota</taxon>
        <taxon>Thermoprotei</taxon>
        <taxon>Sulfolobales</taxon>
        <taxon>Sulfolobaceae</taxon>
        <taxon>Acidianus</taxon>
    </lineage>
</organism>